<gene>
    <name evidence="3" type="ORF">MGAL_10B093804</name>
</gene>
<organism evidence="3 4">
    <name type="scientific">Mytilus galloprovincialis</name>
    <name type="common">Mediterranean mussel</name>
    <dbReference type="NCBI Taxonomy" id="29158"/>
    <lineage>
        <taxon>Eukaryota</taxon>
        <taxon>Metazoa</taxon>
        <taxon>Spiralia</taxon>
        <taxon>Lophotrochozoa</taxon>
        <taxon>Mollusca</taxon>
        <taxon>Bivalvia</taxon>
        <taxon>Autobranchia</taxon>
        <taxon>Pteriomorphia</taxon>
        <taxon>Mytilida</taxon>
        <taxon>Mytiloidea</taxon>
        <taxon>Mytilidae</taxon>
        <taxon>Mytilinae</taxon>
        <taxon>Mytilus</taxon>
    </lineage>
</organism>
<dbReference type="InterPro" id="IPR005818">
    <property type="entry name" value="Histone_H1/H5_H15"/>
</dbReference>
<dbReference type="SUPFAM" id="SSF46785">
    <property type="entry name" value="Winged helix' DNA-binding domain"/>
    <property type="match status" value="2"/>
</dbReference>
<dbReference type="OrthoDB" id="7684689at2759"/>
<accession>A0A8B6DHD7</accession>
<feature type="domain" description="H15" evidence="2">
    <location>
        <begin position="414"/>
        <end position="489"/>
    </location>
</feature>
<dbReference type="InterPro" id="IPR036390">
    <property type="entry name" value="WH_DNA-bd_sf"/>
</dbReference>
<evidence type="ECO:0000259" key="2">
    <source>
        <dbReference type="PROSITE" id="PS51504"/>
    </source>
</evidence>
<feature type="compositionally biased region" description="Basic and acidic residues" evidence="1">
    <location>
        <begin position="9"/>
        <end position="39"/>
    </location>
</feature>
<dbReference type="Proteomes" id="UP000596742">
    <property type="component" value="Unassembled WGS sequence"/>
</dbReference>
<reference evidence="3" key="1">
    <citation type="submission" date="2018-11" db="EMBL/GenBank/DDBJ databases">
        <authorList>
            <person name="Alioto T."/>
            <person name="Alioto T."/>
        </authorList>
    </citation>
    <scope>NUCLEOTIDE SEQUENCE</scope>
</reference>
<protein>
    <recommendedName>
        <fullName evidence="2">H15 domain-containing protein</fullName>
    </recommendedName>
</protein>
<dbReference type="Pfam" id="PF00538">
    <property type="entry name" value="Linker_histone"/>
    <property type="match status" value="3"/>
</dbReference>
<dbReference type="GO" id="GO:0000786">
    <property type="term" value="C:nucleosome"/>
    <property type="evidence" value="ECO:0007669"/>
    <property type="project" value="InterPro"/>
</dbReference>
<dbReference type="InterPro" id="IPR036388">
    <property type="entry name" value="WH-like_DNA-bd_sf"/>
</dbReference>
<dbReference type="SMART" id="SM00526">
    <property type="entry name" value="H15"/>
    <property type="match status" value="2"/>
</dbReference>
<evidence type="ECO:0000313" key="3">
    <source>
        <dbReference type="EMBL" id="VDI20156.1"/>
    </source>
</evidence>
<feature type="compositionally biased region" description="Basic and acidic residues" evidence="1">
    <location>
        <begin position="324"/>
        <end position="337"/>
    </location>
</feature>
<feature type="compositionally biased region" description="Basic residues" evidence="1">
    <location>
        <begin position="40"/>
        <end position="49"/>
    </location>
</feature>
<evidence type="ECO:0000256" key="1">
    <source>
        <dbReference type="SAM" id="MobiDB-lite"/>
    </source>
</evidence>
<feature type="compositionally biased region" description="Basic and acidic residues" evidence="1">
    <location>
        <begin position="244"/>
        <end position="312"/>
    </location>
</feature>
<feature type="compositionally biased region" description="Basic residues" evidence="1">
    <location>
        <begin position="313"/>
        <end position="323"/>
    </location>
</feature>
<name>A0A8B6DHD7_MYTGA</name>
<comment type="caution">
    <text evidence="3">The sequence shown here is derived from an EMBL/GenBank/DDBJ whole genome shotgun (WGS) entry which is preliminary data.</text>
</comment>
<dbReference type="EMBL" id="UYJE01003543">
    <property type="protein sequence ID" value="VDI20156.1"/>
    <property type="molecule type" value="Genomic_DNA"/>
</dbReference>
<dbReference type="Gene3D" id="1.10.10.10">
    <property type="entry name" value="Winged helix-like DNA-binding domain superfamily/Winged helix DNA-binding domain"/>
    <property type="match status" value="4"/>
</dbReference>
<dbReference type="PROSITE" id="PS51504">
    <property type="entry name" value="H15"/>
    <property type="match status" value="2"/>
</dbReference>
<feature type="domain" description="H15" evidence="2">
    <location>
        <begin position="334"/>
        <end position="407"/>
    </location>
</feature>
<sequence>MPSIKLKKKTQEYLAEKERSKQLTKEPEEEKETEIEKNKKKDVKPKKKEKPPVLEAEVPVILEKRKRTVPPGEQQLTDWLTEHVESREGASVSYQTLFEYFTDFCAQQNIPVTVDPSQFNRDVKDKFGKEFGIKESSPYKGLIREIKAKPKSTKPKAESLTMKMRDIVEEILKETGNPTNGVRFPNIKVATANKYPALQVDLQPHKLLQALERGVYYGRIELVKGTGKCGFYRIFGAEPREDIKEKEEKEKEKEKQKKEEKLQKKKERKESEKENKEGDEEPVKPEEETPKKKGTKRKLEEKGDVKKEEEPQKKKKKKRHIKKPKWEKTDPHSNPEKIDDTFPLAFTYCSEPKEASFGKIKKYLVENYPSVNAETRLKPAIEKGIEKGIWEQSSGNSVGQGSYRLLLDDFDPESSKTIDDMICQAIVASHEPKQSTVIRIKQYIMDYHPDFNIESRPHKFKTAMERALKNGVVRQITGIGMSGTFQLAKPFIPPPRTLAGVEDLTEEWIGDEGVSGENYVVRKTKSGRYAGRQA</sequence>
<feature type="region of interest" description="Disordered" evidence="1">
    <location>
        <begin position="1"/>
        <end position="52"/>
    </location>
</feature>
<dbReference type="AlphaFoldDB" id="A0A8B6DHD7"/>
<evidence type="ECO:0000313" key="4">
    <source>
        <dbReference type="Proteomes" id="UP000596742"/>
    </source>
</evidence>
<dbReference type="GO" id="GO:0006334">
    <property type="term" value="P:nucleosome assembly"/>
    <property type="evidence" value="ECO:0007669"/>
    <property type="project" value="InterPro"/>
</dbReference>
<keyword evidence="4" id="KW-1185">Reference proteome</keyword>
<dbReference type="GO" id="GO:0003677">
    <property type="term" value="F:DNA binding"/>
    <property type="evidence" value="ECO:0007669"/>
    <property type="project" value="InterPro"/>
</dbReference>
<feature type="region of interest" description="Disordered" evidence="1">
    <location>
        <begin position="244"/>
        <end position="337"/>
    </location>
</feature>
<proteinExistence type="predicted"/>